<organism evidence="1 2">
    <name type="scientific">Massilia rubra</name>
    <dbReference type="NCBI Taxonomy" id="2607910"/>
    <lineage>
        <taxon>Bacteria</taxon>
        <taxon>Pseudomonadati</taxon>
        <taxon>Pseudomonadota</taxon>
        <taxon>Betaproteobacteria</taxon>
        <taxon>Burkholderiales</taxon>
        <taxon>Oxalobacteraceae</taxon>
        <taxon>Telluria group</taxon>
        <taxon>Massilia</taxon>
    </lineage>
</organism>
<keyword evidence="2" id="KW-1185">Reference proteome</keyword>
<name>A0ABX0LN44_9BURK</name>
<dbReference type="Proteomes" id="UP000785613">
    <property type="component" value="Unassembled WGS sequence"/>
</dbReference>
<accession>A0ABX0LN44</accession>
<dbReference type="EMBL" id="VUYU01000003">
    <property type="protein sequence ID" value="NHZ33322.1"/>
    <property type="molecule type" value="Genomic_DNA"/>
</dbReference>
<evidence type="ECO:0000313" key="1">
    <source>
        <dbReference type="EMBL" id="NHZ33322.1"/>
    </source>
</evidence>
<evidence type="ECO:0000313" key="2">
    <source>
        <dbReference type="Proteomes" id="UP000785613"/>
    </source>
</evidence>
<proteinExistence type="predicted"/>
<keyword evidence="1" id="KW-0675">Receptor</keyword>
<gene>
    <name evidence="1" type="ORF">F0185_06925</name>
</gene>
<reference evidence="1 2" key="1">
    <citation type="submission" date="2019-09" db="EMBL/GenBank/DDBJ databases">
        <title>Taxonomy of Antarctic Massilia spp.: description of Massilia rubra sp. nov., Massilia aquatica sp. nov., Massilia mucilaginosa sp. nov., Massilia frigida sp. nov. isolated from streams, lakes and regoliths.</title>
        <authorList>
            <person name="Holochova P."/>
            <person name="Sedlacek I."/>
            <person name="Kralova S."/>
            <person name="Maslanova I."/>
            <person name="Busse H.-J."/>
            <person name="Stankova E."/>
            <person name="Vrbovska V."/>
            <person name="Kovarovic V."/>
            <person name="Bartak M."/>
            <person name="Svec P."/>
            <person name="Pantucek R."/>
        </authorList>
    </citation>
    <scope>NUCLEOTIDE SEQUENCE [LARGE SCALE GENOMIC DNA]</scope>
    <source>
        <strain evidence="1 2">CCM 8692</strain>
    </source>
</reference>
<sequence length="211" mass="23952">MTFILESDVRARAHRRAKSSGQTPQDVLTDLAAVRRPRFDIFLSQTTRDAEIVLGVYDLLVEQGYSVFCDWIAAPEVSRSQVSPANAAFVRGAMMICDTLLFLDTEQADQSLWMCWELGWFDGNKGHVAILPVLADKTLQYRSREFLGLYPYIEVDEKGQLFLRRPVVVGPTGITILEAPNQRSFQGWRSADASEFRPRVMGAWREPTSQY</sequence>
<comment type="caution">
    <text evidence="1">The sequence shown here is derived from an EMBL/GenBank/DDBJ whole genome shotgun (WGS) entry which is preliminary data.</text>
</comment>
<dbReference type="RefSeq" id="WP_167222834.1">
    <property type="nucleotide sequence ID" value="NZ_VUYU01000003.1"/>
</dbReference>
<protein>
    <submittedName>
        <fullName evidence="1">Toll-Interleukin receptor</fullName>
    </submittedName>
</protein>